<keyword evidence="3" id="KW-0723">Serine/threonine-protein kinase</keyword>
<gene>
    <name evidence="13" type="ORF">A4X03_0g6132</name>
</gene>
<evidence type="ECO:0000256" key="5">
    <source>
        <dbReference type="ARBA" id="ARBA00022741"/>
    </source>
</evidence>
<protein>
    <recommendedName>
        <fullName evidence="2">cyclin-dependent kinase</fullName>
        <ecNumber evidence="2">2.7.11.22</ecNumber>
    </recommendedName>
</protein>
<dbReference type="Proteomes" id="UP000077671">
    <property type="component" value="Unassembled WGS sequence"/>
</dbReference>
<dbReference type="SMART" id="SM00220">
    <property type="entry name" value="S_TKc"/>
    <property type="match status" value="1"/>
</dbReference>
<comment type="similarity">
    <text evidence="1">Belongs to the protein kinase superfamily. CMGC Ser/Thr protein kinase family. CDC2/CDKX subfamily.</text>
</comment>
<feature type="compositionally biased region" description="Basic and acidic residues" evidence="11">
    <location>
        <begin position="91"/>
        <end position="104"/>
    </location>
</feature>
<comment type="catalytic activity">
    <reaction evidence="9">
        <text>L-seryl-[protein] + ATP = O-phospho-L-seryl-[protein] + ADP + H(+)</text>
        <dbReference type="Rhea" id="RHEA:17989"/>
        <dbReference type="Rhea" id="RHEA-COMP:9863"/>
        <dbReference type="Rhea" id="RHEA-COMP:11604"/>
        <dbReference type="ChEBI" id="CHEBI:15378"/>
        <dbReference type="ChEBI" id="CHEBI:29999"/>
        <dbReference type="ChEBI" id="CHEBI:30616"/>
        <dbReference type="ChEBI" id="CHEBI:83421"/>
        <dbReference type="ChEBI" id="CHEBI:456216"/>
        <dbReference type="EC" id="2.7.11.22"/>
    </reaction>
</comment>
<dbReference type="EC" id="2.7.11.22" evidence="2"/>
<feature type="region of interest" description="Disordered" evidence="11">
    <location>
        <begin position="195"/>
        <end position="229"/>
    </location>
</feature>
<dbReference type="InterPro" id="IPR050108">
    <property type="entry name" value="CDK"/>
</dbReference>
<comment type="catalytic activity">
    <reaction evidence="8">
        <text>L-threonyl-[protein] + ATP = O-phospho-L-threonyl-[protein] + ADP + H(+)</text>
        <dbReference type="Rhea" id="RHEA:46608"/>
        <dbReference type="Rhea" id="RHEA-COMP:11060"/>
        <dbReference type="Rhea" id="RHEA-COMP:11605"/>
        <dbReference type="ChEBI" id="CHEBI:15378"/>
        <dbReference type="ChEBI" id="CHEBI:30013"/>
        <dbReference type="ChEBI" id="CHEBI:30616"/>
        <dbReference type="ChEBI" id="CHEBI:61977"/>
        <dbReference type="ChEBI" id="CHEBI:456216"/>
        <dbReference type="EC" id="2.7.11.22"/>
    </reaction>
</comment>
<evidence type="ECO:0000256" key="11">
    <source>
        <dbReference type="SAM" id="MobiDB-lite"/>
    </source>
</evidence>
<dbReference type="InterPro" id="IPR017441">
    <property type="entry name" value="Protein_kinase_ATP_BS"/>
</dbReference>
<keyword evidence="4" id="KW-0808">Transferase</keyword>
<dbReference type="SUPFAM" id="SSF56112">
    <property type="entry name" value="Protein kinase-like (PK-like)"/>
    <property type="match status" value="1"/>
</dbReference>
<dbReference type="Gene3D" id="1.10.510.10">
    <property type="entry name" value="Transferase(Phosphotransferase) domain 1"/>
    <property type="match status" value="2"/>
</dbReference>
<sequence>MAPNMSRSKLHAPSSLPYTIPSSIHRTGALSNRSLLTGRGQQGRVLPFSRARLHAHDGHHDQLSFVPAAEATRPTTPSSTGSRLHASSSDARVHQDLDRSRQVSEFRSVSAQRSLAADSGHSNAMPLDESLRLPVPADFVHADEALLPRHSRPAADVDATLGSNQVRYRLSLSPFRPSEASEPLSAAALALAYASSSSNQEPGPSRSSRSSGPAEAPNPWTPPKTWRPAGRYVRARGQEELGSGGYASVMRVVDMLGGNTRARKRLHYERQPSTQLLYEVEALSRLRRHPGIAKLLDVCHSPGAIDLIMPVYWGTLQDLFNTAEEGTRELPSGLRRNIALQLLVALSYVHRKNIVHLDIKPSNIFLTDEGHVKVGDFGLAGSRTSWVLVAGCVVAELYLGQPLFCATSPISAMHDILQFVGHPGGLVLPRARYPSSDLQVPMDWRSYDSEAAWRLRHINPHAADLVIKMLRMSPNRRPHLATFFKGPLFTETPISNASTRGSLEE</sequence>
<dbReference type="InterPro" id="IPR008271">
    <property type="entry name" value="Ser/Thr_kinase_AS"/>
</dbReference>
<evidence type="ECO:0000256" key="8">
    <source>
        <dbReference type="ARBA" id="ARBA00047811"/>
    </source>
</evidence>
<evidence type="ECO:0000259" key="12">
    <source>
        <dbReference type="PROSITE" id="PS50011"/>
    </source>
</evidence>
<evidence type="ECO:0000256" key="3">
    <source>
        <dbReference type="ARBA" id="ARBA00022527"/>
    </source>
</evidence>
<dbReference type="GO" id="GO:0005634">
    <property type="term" value="C:nucleus"/>
    <property type="evidence" value="ECO:0007669"/>
    <property type="project" value="TreeGrafter"/>
</dbReference>
<feature type="region of interest" description="Disordered" evidence="11">
    <location>
        <begin position="71"/>
        <end position="108"/>
    </location>
</feature>
<evidence type="ECO:0000256" key="4">
    <source>
        <dbReference type="ARBA" id="ARBA00022679"/>
    </source>
</evidence>
<dbReference type="InterPro" id="IPR000719">
    <property type="entry name" value="Prot_kinase_dom"/>
</dbReference>
<comment type="caution">
    <text evidence="13">The sequence shown here is derived from an EMBL/GenBank/DDBJ whole genome shotgun (WGS) entry which is preliminary data.</text>
</comment>
<dbReference type="InterPro" id="IPR011009">
    <property type="entry name" value="Kinase-like_dom_sf"/>
</dbReference>
<dbReference type="GO" id="GO:0004693">
    <property type="term" value="F:cyclin-dependent protein serine/threonine kinase activity"/>
    <property type="evidence" value="ECO:0007669"/>
    <property type="project" value="UniProtKB-EC"/>
</dbReference>
<feature type="binding site" evidence="10">
    <location>
        <position position="264"/>
    </location>
    <ligand>
        <name>ATP</name>
        <dbReference type="ChEBI" id="CHEBI:30616"/>
    </ligand>
</feature>
<dbReference type="PANTHER" id="PTHR24056">
    <property type="entry name" value="CELL DIVISION PROTEIN KINASE"/>
    <property type="match status" value="1"/>
</dbReference>
<dbReference type="PROSITE" id="PS00108">
    <property type="entry name" value="PROTEIN_KINASE_ST"/>
    <property type="match status" value="1"/>
</dbReference>
<evidence type="ECO:0000313" key="13">
    <source>
        <dbReference type="EMBL" id="KAE8252560.1"/>
    </source>
</evidence>
<dbReference type="PANTHER" id="PTHR24056:SF171">
    <property type="entry name" value="CYCLIN-DEPENDENT KINASE 20"/>
    <property type="match status" value="1"/>
</dbReference>
<feature type="region of interest" description="Disordered" evidence="11">
    <location>
        <begin position="1"/>
        <end position="20"/>
    </location>
</feature>
<evidence type="ECO:0000256" key="9">
    <source>
        <dbReference type="ARBA" id="ARBA00048367"/>
    </source>
</evidence>
<evidence type="ECO:0000256" key="10">
    <source>
        <dbReference type="PROSITE-ProRule" id="PRU10141"/>
    </source>
</evidence>
<organism evidence="13 14">
    <name type="scientific">Tilletia caries</name>
    <name type="common">wheat bunt fungus</name>
    <dbReference type="NCBI Taxonomy" id="13290"/>
    <lineage>
        <taxon>Eukaryota</taxon>
        <taxon>Fungi</taxon>
        <taxon>Dikarya</taxon>
        <taxon>Basidiomycota</taxon>
        <taxon>Ustilaginomycotina</taxon>
        <taxon>Exobasidiomycetes</taxon>
        <taxon>Tilletiales</taxon>
        <taxon>Tilletiaceae</taxon>
        <taxon>Tilletia</taxon>
    </lineage>
</organism>
<keyword evidence="6" id="KW-0418">Kinase</keyword>
<feature type="compositionally biased region" description="Low complexity" evidence="11">
    <location>
        <begin position="195"/>
        <end position="217"/>
    </location>
</feature>
<reference evidence="13" key="2">
    <citation type="journal article" date="2019" name="IMA Fungus">
        <title>Genome sequencing and comparison of five Tilletia species to identify candidate genes for the detection of regulated species infecting wheat.</title>
        <authorList>
            <person name="Nguyen H.D.T."/>
            <person name="Sultana T."/>
            <person name="Kesanakurti P."/>
            <person name="Hambleton S."/>
        </authorList>
    </citation>
    <scope>NUCLEOTIDE SEQUENCE</scope>
    <source>
        <strain evidence="13">DAOMC 238032</strain>
    </source>
</reference>
<reference evidence="13" key="1">
    <citation type="submission" date="2016-04" db="EMBL/GenBank/DDBJ databases">
        <authorList>
            <person name="Nguyen H.D."/>
            <person name="Kesanakurti P."/>
            <person name="Cullis J."/>
            <person name="Levesque C.A."/>
            <person name="Hambleton S."/>
        </authorList>
    </citation>
    <scope>NUCLEOTIDE SEQUENCE</scope>
    <source>
        <strain evidence="13">DAOMC 238032</strain>
    </source>
</reference>
<dbReference type="GO" id="GO:0005524">
    <property type="term" value="F:ATP binding"/>
    <property type="evidence" value="ECO:0007669"/>
    <property type="project" value="UniProtKB-UniRule"/>
</dbReference>
<name>A0A8T8T083_9BASI</name>
<dbReference type="PROSITE" id="PS00107">
    <property type="entry name" value="PROTEIN_KINASE_ATP"/>
    <property type="match status" value="1"/>
</dbReference>
<proteinExistence type="inferred from homology"/>
<feature type="compositionally biased region" description="Low complexity" evidence="11">
    <location>
        <begin position="72"/>
        <end position="83"/>
    </location>
</feature>
<evidence type="ECO:0000256" key="7">
    <source>
        <dbReference type="ARBA" id="ARBA00022840"/>
    </source>
</evidence>
<evidence type="ECO:0000256" key="6">
    <source>
        <dbReference type="ARBA" id="ARBA00022777"/>
    </source>
</evidence>
<evidence type="ECO:0000256" key="1">
    <source>
        <dbReference type="ARBA" id="ARBA00006485"/>
    </source>
</evidence>
<evidence type="ECO:0000313" key="14">
    <source>
        <dbReference type="Proteomes" id="UP000077671"/>
    </source>
</evidence>
<evidence type="ECO:0000256" key="2">
    <source>
        <dbReference type="ARBA" id="ARBA00012425"/>
    </source>
</evidence>
<dbReference type="Pfam" id="PF00069">
    <property type="entry name" value="Pkinase"/>
    <property type="match status" value="1"/>
</dbReference>
<dbReference type="EMBL" id="LWDD02001106">
    <property type="protein sequence ID" value="KAE8252560.1"/>
    <property type="molecule type" value="Genomic_DNA"/>
</dbReference>
<feature type="domain" description="Protein kinase" evidence="12">
    <location>
        <begin position="235"/>
        <end position="489"/>
    </location>
</feature>
<keyword evidence="5 10" id="KW-0547">Nucleotide-binding</keyword>
<accession>A0A8T8T083</accession>
<keyword evidence="7 10" id="KW-0067">ATP-binding</keyword>
<dbReference type="PROSITE" id="PS50011">
    <property type="entry name" value="PROTEIN_KINASE_DOM"/>
    <property type="match status" value="1"/>
</dbReference>
<dbReference type="AlphaFoldDB" id="A0A8T8T083"/>